<comment type="caution">
    <text evidence="2">The sequence shown here is derived from an EMBL/GenBank/DDBJ whole genome shotgun (WGS) entry which is preliminary data.</text>
</comment>
<dbReference type="Proteomes" id="UP000620124">
    <property type="component" value="Unassembled WGS sequence"/>
</dbReference>
<reference evidence="2" key="1">
    <citation type="submission" date="2020-05" db="EMBL/GenBank/DDBJ databases">
        <title>Mycena genomes resolve the evolution of fungal bioluminescence.</title>
        <authorList>
            <person name="Tsai I.J."/>
        </authorList>
    </citation>
    <scope>NUCLEOTIDE SEQUENCE</scope>
    <source>
        <strain evidence="2">CCC161011</strain>
    </source>
</reference>
<evidence type="ECO:0000256" key="1">
    <source>
        <dbReference type="SAM" id="MobiDB-lite"/>
    </source>
</evidence>
<keyword evidence="3" id="KW-1185">Reference proteome</keyword>
<evidence type="ECO:0000313" key="3">
    <source>
        <dbReference type="Proteomes" id="UP000620124"/>
    </source>
</evidence>
<feature type="region of interest" description="Disordered" evidence="1">
    <location>
        <begin position="1"/>
        <end position="20"/>
    </location>
</feature>
<protein>
    <submittedName>
        <fullName evidence="2">Uncharacterized protein</fullName>
    </submittedName>
</protein>
<gene>
    <name evidence="2" type="ORF">MVEN_00071600</name>
</gene>
<dbReference type="AlphaFoldDB" id="A0A8H6Z7D9"/>
<dbReference type="EMBL" id="JACAZI010000001">
    <property type="protein sequence ID" value="KAF7372127.1"/>
    <property type="molecule type" value="Genomic_DNA"/>
</dbReference>
<organism evidence="2 3">
    <name type="scientific">Mycena venus</name>
    <dbReference type="NCBI Taxonomy" id="2733690"/>
    <lineage>
        <taxon>Eukaryota</taxon>
        <taxon>Fungi</taxon>
        <taxon>Dikarya</taxon>
        <taxon>Basidiomycota</taxon>
        <taxon>Agaricomycotina</taxon>
        <taxon>Agaricomycetes</taxon>
        <taxon>Agaricomycetidae</taxon>
        <taxon>Agaricales</taxon>
        <taxon>Marasmiineae</taxon>
        <taxon>Mycenaceae</taxon>
        <taxon>Mycena</taxon>
    </lineage>
</organism>
<name>A0A8H6Z7D9_9AGAR</name>
<evidence type="ECO:0000313" key="2">
    <source>
        <dbReference type="EMBL" id="KAF7372127.1"/>
    </source>
</evidence>
<accession>A0A8H6Z7D9</accession>
<proteinExistence type="predicted"/>
<sequence>MGENDEKETEKGNLTPAESEKYKWGGNIESIEVQATHWTGIAHEDVDYVRKDTFVMRWSLPQLKRCGKLAAFLDQWRPGLTTRSTPLREPKTC</sequence>